<dbReference type="RefSeq" id="WP_268004456.1">
    <property type="nucleotide sequence ID" value="NZ_BSUT01000001.1"/>
</dbReference>
<dbReference type="Proteomes" id="UP001164761">
    <property type="component" value="Chromosome"/>
</dbReference>
<feature type="domain" description="ABC transporter" evidence="4">
    <location>
        <begin position="4"/>
        <end position="233"/>
    </location>
</feature>
<evidence type="ECO:0000259" key="4">
    <source>
        <dbReference type="PROSITE" id="PS50893"/>
    </source>
</evidence>
<evidence type="ECO:0000256" key="1">
    <source>
        <dbReference type="ARBA" id="ARBA00022448"/>
    </source>
</evidence>
<evidence type="ECO:0000256" key="3">
    <source>
        <dbReference type="ARBA" id="ARBA00022840"/>
    </source>
</evidence>
<evidence type="ECO:0000313" key="5">
    <source>
        <dbReference type="EMBL" id="WAH40557.1"/>
    </source>
</evidence>
<keyword evidence="2" id="KW-0547">Nucleotide-binding</keyword>
<dbReference type="InterPro" id="IPR003439">
    <property type="entry name" value="ABC_transporter-like_ATP-bd"/>
</dbReference>
<keyword evidence="1" id="KW-0813">Transport</keyword>
<gene>
    <name evidence="5" type="ORF">NZD89_19885</name>
</gene>
<dbReference type="SMART" id="SM00382">
    <property type="entry name" value="AAA"/>
    <property type="match status" value="1"/>
</dbReference>
<dbReference type="PANTHER" id="PTHR42781">
    <property type="entry name" value="SPERMIDINE/PUTRESCINE IMPORT ATP-BINDING PROTEIN POTA"/>
    <property type="match status" value="1"/>
</dbReference>
<evidence type="ECO:0000256" key="2">
    <source>
        <dbReference type="ARBA" id="ARBA00022741"/>
    </source>
</evidence>
<protein>
    <submittedName>
        <fullName evidence="5">ABC transporter ATP-binding protein</fullName>
    </submittedName>
</protein>
<reference evidence="5" key="1">
    <citation type="submission" date="2022-08" db="EMBL/GenBank/DDBJ databases">
        <title>Alicyclobacillus fastidiosus DSM 17978, complete genome.</title>
        <authorList>
            <person name="Wang Q."/>
            <person name="Cai R."/>
            <person name="Wang Z."/>
        </authorList>
    </citation>
    <scope>NUCLEOTIDE SEQUENCE</scope>
    <source>
        <strain evidence="5">DSM 17978</strain>
    </source>
</reference>
<dbReference type="EMBL" id="CP104067">
    <property type="protein sequence ID" value="WAH40557.1"/>
    <property type="molecule type" value="Genomic_DNA"/>
</dbReference>
<dbReference type="InterPro" id="IPR027417">
    <property type="entry name" value="P-loop_NTPase"/>
</dbReference>
<dbReference type="InterPro" id="IPR050093">
    <property type="entry name" value="ABC_SmlMolc_Importer"/>
</dbReference>
<dbReference type="SUPFAM" id="SSF52540">
    <property type="entry name" value="P-loop containing nucleoside triphosphate hydrolases"/>
    <property type="match status" value="1"/>
</dbReference>
<proteinExistence type="predicted"/>
<dbReference type="Gene3D" id="3.40.50.300">
    <property type="entry name" value="P-loop containing nucleotide triphosphate hydrolases"/>
    <property type="match status" value="1"/>
</dbReference>
<dbReference type="PANTHER" id="PTHR42781:SF4">
    <property type="entry name" value="SPERMIDINE_PUTRESCINE IMPORT ATP-BINDING PROTEIN POTA"/>
    <property type="match status" value="1"/>
</dbReference>
<dbReference type="GO" id="GO:0005524">
    <property type="term" value="F:ATP binding"/>
    <property type="evidence" value="ECO:0007669"/>
    <property type="project" value="UniProtKB-KW"/>
</dbReference>
<evidence type="ECO:0000313" key="6">
    <source>
        <dbReference type="Proteomes" id="UP001164761"/>
    </source>
</evidence>
<dbReference type="InterPro" id="IPR003593">
    <property type="entry name" value="AAA+_ATPase"/>
</dbReference>
<keyword evidence="6" id="KW-1185">Reference proteome</keyword>
<keyword evidence="3 5" id="KW-0067">ATP-binding</keyword>
<name>A0ABY6ZCH7_9BACL</name>
<organism evidence="5 6">
    <name type="scientific">Alicyclobacillus fastidiosus</name>
    <dbReference type="NCBI Taxonomy" id="392011"/>
    <lineage>
        <taxon>Bacteria</taxon>
        <taxon>Bacillati</taxon>
        <taxon>Bacillota</taxon>
        <taxon>Bacilli</taxon>
        <taxon>Bacillales</taxon>
        <taxon>Alicyclobacillaceae</taxon>
        <taxon>Alicyclobacillus</taxon>
    </lineage>
</organism>
<sequence length="323" mass="36237">MLELHLELPRTSFTVSVDLRIETNSIFCLFGPSATGKSSILSVIAGFETAYKDVYLHVDGKVLANTNLKSGGFCPPWRRGIGYMEQAARLFPHLTVEQNILYGVSRRRKDRWFEDIIDFLELRNYLSARPRQLSGGLTQRVALARSLAAKPRVLLLDEPFSALDWMARRALQNLVLTVHQNFPMTIVIVTHQLTEAQRMADTIALIDRGQILQIGSPGHLMRSPSSWRAAQLLGYTSRLRGSDGVQYAIHPDRIVVGRQPNHGITVDATVHQMIWSEGHQRAIIQLAAPWQADETIEVNLAPTDNVQVGERLPLTFVHPPRIG</sequence>
<dbReference type="Pfam" id="PF00005">
    <property type="entry name" value="ABC_tran"/>
    <property type="match status" value="1"/>
</dbReference>
<accession>A0ABY6ZCH7</accession>
<dbReference type="PROSITE" id="PS50893">
    <property type="entry name" value="ABC_TRANSPORTER_2"/>
    <property type="match status" value="1"/>
</dbReference>